<dbReference type="GO" id="GO:0043137">
    <property type="term" value="P:DNA replication, removal of RNA primer"/>
    <property type="evidence" value="ECO:0007669"/>
    <property type="project" value="TreeGrafter"/>
</dbReference>
<dbReference type="InterPro" id="IPR036397">
    <property type="entry name" value="RNaseH_sf"/>
</dbReference>
<name>A0A917XRD4_9BACI</name>
<dbReference type="GO" id="GO:0030145">
    <property type="term" value="F:manganese ion binding"/>
    <property type="evidence" value="ECO:0007669"/>
    <property type="project" value="UniProtKB-UniRule"/>
</dbReference>
<feature type="binding site" evidence="14 15">
    <location>
        <position position="169"/>
    </location>
    <ligand>
        <name>a divalent metal cation</name>
        <dbReference type="ChEBI" id="CHEBI:60240"/>
    </ligand>
</feature>
<evidence type="ECO:0000256" key="3">
    <source>
        <dbReference type="ARBA" id="ARBA00004065"/>
    </source>
</evidence>
<dbReference type="EC" id="3.1.26.4" evidence="6 14"/>
<sequence length="257" mass="29194">MREKSIAVIRQLFENGEITEEIVEQLKQDDRKGVQALVRKHAKLQEKKQQQITDFKEMCYFENEARNNGRELVAGVDEAGRGPLAGPVVAASVILPQDFMLLGLNDSKQLSEKDRDYFYAIIKEQAISYHIAVISNETIDQMNILEATKLAMYEAVRGLEKQPNHILIDAVQLPELKMSSEAIIKGDARSVSIAAASILAKVTRDRLMKEIHNEFPMYDFNSNMGYGTKKHLEGLQSYGISPYHRKSFAPIREFITY</sequence>
<dbReference type="CDD" id="cd07182">
    <property type="entry name" value="RNase_HII_bacteria_HII_like"/>
    <property type="match status" value="1"/>
</dbReference>
<comment type="function">
    <text evidence="3 14 16">Endonuclease that specifically degrades the RNA of RNA-DNA hybrids.</text>
</comment>
<evidence type="ECO:0000256" key="5">
    <source>
        <dbReference type="ARBA" id="ARBA00007383"/>
    </source>
</evidence>
<dbReference type="HAMAP" id="MF_00052_B">
    <property type="entry name" value="RNase_HII_B"/>
    <property type="match status" value="1"/>
</dbReference>
<dbReference type="PROSITE" id="PS51975">
    <property type="entry name" value="RNASE_H_2"/>
    <property type="match status" value="1"/>
</dbReference>
<feature type="binding site" evidence="14 15">
    <location>
        <position position="77"/>
    </location>
    <ligand>
        <name>a divalent metal cation</name>
        <dbReference type="ChEBI" id="CHEBI:60240"/>
    </ligand>
</feature>
<evidence type="ECO:0000256" key="12">
    <source>
        <dbReference type="ARBA" id="ARBA00022801"/>
    </source>
</evidence>
<dbReference type="SUPFAM" id="SSF53098">
    <property type="entry name" value="Ribonuclease H-like"/>
    <property type="match status" value="1"/>
</dbReference>
<accession>A0A917XRD4</accession>
<evidence type="ECO:0000256" key="2">
    <source>
        <dbReference type="ARBA" id="ARBA00001946"/>
    </source>
</evidence>
<reference evidence="18" key="2">
    <citation type="submission" date="2020-09" db="EMBL/GenBank/DDBJ databases">
        <authorList>
            <person name="Sun Q."/>
            <person name="Ohkuma M."/>
        </authorList>
    </citation>
    <scope>NUCLEOTIDE SEQUENCE</scope>
    <source>
        <strain evidence="18">JCM 17251</strain>
    </source>
</reference>
<evidence type="ECO:0000256" key="15">
    <source>
        <dbReference type="PROSITE-ProRule" id="PRU01319"/>
    </source>
</evidence>
<dbReference type="PANTHER" id="PTHR10954:SF18">
    <property type="entry name" value="RIBONUCLEASE HII"/>
    <property type="match status" value="1"/>
</dbReference>
<keyword evidence="10 14" id="KW-0479">Metal-binding</keyword>
<dbReference type="GO" id="GO:0006298">
    <property type="term" value="P:mismatch repair"/>
    <property type="evidence" value="ECO:0007669"/>
    <property type="project" value="TreeGrafter"/>
</dbReference>
<dbReference type="Gene3D" id="3.30.420.10">
    <property type="entry name" value="Ribonuclease H-like superfamily/Ribonuclease H"/>
    <property type="match status" value="1"/>
</dbReference>
<dbReference type="NCBIfam" id="NF000595">
    <property type="entry name" value="PRK00015.1-3"/>
    <property type="match status" value="1"/>
</dbReference>
<dbReference type="InterPro" id="IPR024567">
    <property type="entry name" value="RNase_HII/HIII_dom"/>
</dbReference>
<evidence type="ECO:0000256" key="1">
    <source>
        <dbReference type="ARBA" id="ARBA00000077"/>
    </source>
</evidence>
<comment type="caution">
    <text evidence="18">The sequence shown here is derived from an EMBL/GenBank/DDBJ whole genome shotgun (WGS) entry which is preliminary data.</text>
</comment>
<evidence type="ECO:0000256" key="7">
    <source>
        <dbReference type="ARBA" id="ARBA00019179"/>
    </source>
</evidence>
<evidence type="ECO:0000256" key="9">
    <source>
        <dbReference type="ARBA" id="ARBA00022722"/>
    </source>
</evidence>
<evidence type="ECO:0000313" key="19">
    <source>
        <dbReference type="Proteomes" id="UP000624041"/>
    </source>
</evidence>
<gene>
    <name evidence="14 18" type="primary">rnhB</name>
    <name evidence="18" type="ORF">GCM10007971_02450</name>
</gene>
<dbReference type="GO" id="GO:0005737">
    <property type="term" value="C:cytoplasm"/>
    <property type="evidence" value="ECO:0007669"/>
    <property type="project" value="UniProtKB-SubCell"/>
</dbReference>
<proteinExistence type="inferred from homology"/>
<comment type="catalytic activity">
    <reaction evidence="1 14 15 16">
        <text>Endonucleolytic cleavage to 5'-phosphomonoester.</text>
        <dbReference type="EC" id="3.1.26.4"/>
    </reaction>
</comment>
<dbReference type="EMBL" id="BMOS01000001">
    <property type="protein sequence ID" value="GGN49655.1"/>
    <property type="molecule type" value="Genomic_DNA"/>
</dbReference>
<keyword evidence="13 14" id="KW-0464">Manganese</keyword>
<evidence type="ECO:0000256" key="8">
    <source>
        <dbReference type="ARBA" id="ARBA00022490"/>
    </source>
</evidence>
<dbReference type="RefSeq" id="WP_188855704.1">
    <property type="nucleotide sequence ID" value="NZ_BMOS01000001.1"/>
</dbReference>
<dbReference type="Pfam" id="PF01351">
    <property type="entry name" value="RNase_HII"/>
    <property type="match status" value="1"/>
</dbReference>
<comment type="cofactor">
    <cofactor evidence="14 15">
        <name>Mn(2+)</name>
        <dbReference type="ChEBI" id="CHEBI:29035"/>
    </cofactor>
    <cofactor evidence="14 15">
        <name>Mg(2+)</name>
        <dbReference type="ChEBI" id="CHEBI:18420"/>
    </cofactor>
    <text evidence="14 15">Manganese or magnesium. Binds 1 divalent metal ion per monomer in the absence of substrate. May bind a second metal ion after substrate binding.</text>
</comment>
<dbReference type="NCBIfam" id="NF000594">
    <property type="entry name" value="PRK00015.1-1"/>
    <property type="match status" value="1"/>
</dbReference>
<comment type="cofactor">
    <cofactor evidence="2">
        <name>Mg(2+)</name>
        <dbReference type="ChEBI" id="CHEBI:18420"/>
    </cofactor>
</comment>
<comment type="similarity">
    <text evidence="5 14 16">Belongs to the RNase HII family.</text>
</comment>
<dbReference type="InterPro" id="IPR012337">
    <property type="entry name" value="RNaseH-like_sf"/>
</dbReference>
<keyword evidence="8 14" id="KW-0963">Cytoplasm</keyword>
<evidence type="ECO:0000259" key="17">
    <source>
        <dbReference type="PROSITE" id="PS51975"/>
    </source>
</evidence>
<dbReference type="AlphaFoldDB" id="A0A917XRD4"/>
<evidence type="ECO:0000256" key="10">
    <source>
        <dbReference type="ARBA" id="ARBA00022723"/>
    </source>
</evidence>
<dbReference type="InterPro" id="IPR001352">
    <property type="entry name" value="RNase_HII/HIII"/>
</dbReference>
<keyword evidence="9 14" id="KW-0540">Nuclease</keyword>
<keyword evidence="19" id="KW-1185">Reference proteome</keyword>
<feature type="domain" description="RNase H type-2" evidence="17">
    <location>
        <begin position="71"/>
        <end position="257"/>
    </location>
</feature>
<evidence type="ECO:0000256" key="14">
    <source>
        <dbReference type="HAMAP-Rule" id="MF_00052"/>
    </source>
</evidence>
<dbReference type="PANTHER" id="PTHR10954">
    <property type="entry name" value="RIBONUCLEASE H2 SUBUNIT A"/>
    <property type="match status" value="1"/>
</dbReference>
<keyword evidence="12 14" id="KW-0378">Hydrolase</keyword>
<evidence type="ECO:0000256" key="6">
    <source>
        <dbReference type="ARBA" id="ARBA00012180"/>
    </source>
</evidence>
<feature type="binding site" evidence="14 15">
    <location>
        <position position="78"/>
    </location>
    <ligand>
        <name>a divalent metal cation</name>
        <dbReference type="ChEBI" id="CHEBI:60240"/>
    </ligand>
</feature>
<evidence type="ECO:0000256" key="11">
    <source>
        <dbReference type="ARBA" id="ARBA00022759"/>
    </source>
</evidence>
<evidence type="ECO:0000256" key="13">
    <source>
        <dbReference type="ARBA" id="ARBA00023211"/>
    </source>
</evidence>
<comment type="subcellular location">
    <subcellularLocation>
        <location evidence="4 14">Cytoplasm</location>
    </subcellularLocation>
</comment>
<keyword evidence="11 14" id="KW-0255">Endonuclease</keyword>
<dbReference type="GO" id="GO:0032299">
    <property type="term" value="C:ribonuclease H2 complex"/>
    <property type="evidence" value="ECO:0007669"/>
    <property type="project" value="TreeGrafter"/>
</dbReference>
<dbReference type="FunFam" id="3.30.420.10:FF:000006">
    <property type="entry name" value="Ribonuclease HII"/>
    <property type="match status" value="1"/>
</dbReference>
<dbReference type="InterPro" id="IPR022898">
    <property type="entry name" value="RNase_HII"/>
</dbReference>
<evidence type="ECO:0000256" key="4">
    <source>
        <dbReference type="ARBA" id="ARBA00004496"/>
    </source>
</evidence>
<dbReference type="GO" id="GO:0003723">
    <property type="term" value="F:RNA binding"/>
    <property type="evidence" value="ECO:0007669"/>
    <property type="project" value="UniProtKB-UniRule"/>
</dbReference>
<reference evidence="18" key="1">
    <citation type="journal article" date="2014" name="Int. J. Syst. Evol. Microbiol.">
        <title>Complete genome sequence of Corynebacterium casei LMG S-19264T (=DSM 44701T), isolated from a smear-ripened cheese.</title>
        <authorList>
            <consortium name="US DOE Joint Genome Institute (JGI-PGF)"/>
            <person name="Walter F."/>
            <person name="Albersmeier A."/>
            <person name="Kalinowski J."/>
            <person name="Ruckert C."/>
        </authorList>
    </citation>
    <scope>NUCLEOTIDE SEQUENCE</scope>
    <source>
        <strain evidence="18">JCM 17251</strain>
    </source>
</reference>
<evidence type="ECO:0000313" key="18">
    <source>
        <dbReference type="EMBL" id="GGN49655.1"/>
    </source>
</evidence>
<dbReference type="GO" id="GO:0004523">
    <property type="term" value="F:RNA-DNA hybrid ribonuclease activity"/>
    <property type="evidence" value="ECO:0007669"/>
    <property type="project" value="UniProtKB-UniRule"/>
</dbReference>
<dbReference type="Proteomes" id="UP000624041">
    <property type="component" value="Unassembled WGS sequence"/>
</dbReference>
<organism evidence="18 19">
    <name type="scientific">Oceanobacillus indicireducens</name>
    <dbReference type="NCBI Taxonomy" id="1004261"/>
    <lineage>
        <taxon>Bacteria</taxon>
        <taxon>Bacillati</taxon>
        <taxon>Bacillota</taxon>
        <taxon>Bacilli</taxon>
        <taxon>Bacillales</taxon>
        <taxon>Bacillaceae</taxon>
        <taxon>Oceanobacillus</taxon>
    </lineage>
</organism>
<protein>
    <recommendedName>
        <fullName evidence="7 14">Ribonuclease HII</fullName>
        <shortName evidence="14">RNase HII</shortName>
        <ecNumber evidence="6 14">3.1.26.4</ecNumber>
    </recommendedName>
</protein>
<evidence type="ECO:0000256" key="16">
    <source>
        <dbReference type="RuleBase" id="RU003515"/>
    </source>
</evidence>